<name>A0A067N9S7_BOTB1</name>
<evidence type="ECO:0000313" key="3">
    <source>
        <dbReference type="Proteomes" id="UP000027195"/>
    </source>
</evidence>
<sequence length="375" mass="41488">MATPKVGGKAKAEAFAAPFVRLWSKARSVRTRTRSQTHGSHSVDDGALSQSTPSSTFPERGAAPCGVDRRKYELNCPSALFIRSLTSLELCFSQVCTLATVDRRVAHSLQLTCKHLKALTTPQLYRVVVLLNCKILRSFFQAICLNPALALHVQHLWIGPRDLEHGPFFFPEDRNGTLCLNPGTFELTVTQARSVLSVTHNLLSLALPARFFSDVMHRTSYKFRLVEFVSSGAHSCGNARDFESLRHIRRMYVLSGSGMERGVGNAICGLPHIEVLELCWSRPPIPLRSIQGMIFYFLAPTSPIKRLTFVACGAFVDEMRDMLPCDDSRVSSRNAAPSFKQGDGGFVMAEWKARATGHSQGDFWKPACLAPESCP</sequence>
<feature type="region of interest" description="Disordered" evidence="1">
    <location>
        <begin position="30"/>
        <end position="63"/>
    </location>
</feature>
<evidence type="ECO:0000256" key="1">
    <source>
        <dbReference type="SAM" id="MobiDB-lite"/>
    </source>
</evidence>
<organism evidence="2 3">
    <name type="scientific">Botryobasidium botryosum (strain FD-172 SS1)</name>
    <dbReference type="NCBI Taxonomy" id="930990"/>
    <lineage>
        <taxon>Eukaryota</taxon>
        <taxon>Fungi</taxon>
        <taxon>Dikarya</taxon>
        <taxon>Basidiomycota</taxon>
        <taxon>Agaricomycotina</taxon>
        <taxon>Agaricomycetes</taxon>
        <taxon>Cantharellales</taxon>
        <taxon>Botryobasidiaceae</taxon>
        <taxon>Botryobasidium</taxon>
    </lineage>
</organism>
<evidence type="ECO:0000313" key="2">
    <source>
        <dbReference type="EMBL" id="KDQ20546.1"/>
    </source>
</evidence>
<protein>
    <submittedName>
        <fullName evidence="2">Uncharacterized protein</fullName>
    </submittedName>
</protein>
<keyword evidence="3" id="KW-1185">Reference proteome</keyword>
<feature type="compositionally biased region" description="Polar residues" evidence="1">
    <location>
        <begin position="48"/>
        <end position="57"/>
    </location>
</feature>
<dbReference type="AlphaFoldDB" id="A0A067N9S7"/>
<proteinExistence type="predicted"/>
<reference evidence="3" key="1">
    <citation type="journal article" date="2014" name="Proc. Natl. Acad. Sci. U.S.A.">
        <title>Extensive sampling of basidiomycete genomes demonstrates inadequacy of the white-rot/brown-rot paradigm for wood decay fungi.</title>
        <authorList>
            <person name="Riley R."/>
            <person name="Salamov A.A."/>
            <person name="Brown D.W."/>
            <person name="Nagy L.G."/>
            <person name="Floudas D."/>
            <person name="Held B.W."/>
            <person name="Levasseur A."/>
            <person name="Lombard V."/>
            <person name="Morin E."/>
            <person name="Otillar R."/>
            <person name="Lindquist E.A."/>
            <person name="Sun H."/>
            <person name="LaButti K.M."/>
            <person name="Schmutz J."/>
            <person name="Jabbour D."/>
            <person name="Luo H."/>
            <person name="Baker S.E."/>
            <person name="Pisabarro A.G."/>
            <person name="Walton J.D."/>
            <person name="Blanchette R.A."/>
            <person name="Henrissat B."/>
            <person name="Martin F."/>
            <person name="Cullen D."/>
            <person name="Hibbett D.S."/>
            <person name="Grigoriev I.V."/>
        </authorList>
    </citation>
    <scope>NUCLEOTIDE SEQUENCE [LARGE SCALE GENOMIC DNA]</scope>
    <source>
        <strain evidence="3">FD-172 SS1</strain>
    </source>
</reference>
<gene>
    <name evidence="2" type="ORF">BOTBODRAFT_169283</name>
</gene>
<accession>A0A067N9S7</accession>
<dbReference type="InParanoid" id="A0A067N9S7"/>
<dbReference type="EMBL" id="KL198017">
    <property type="protein sequence ID" value="KDQ20546.1"/>
    <property type="molecule type" value="Genomic_DNA"/>
</dbReference>
<dbReference type="Proteomes" id="UP000027195">
    <property type="component" value="Unassembled WGS sequence"/>
</dbReference>
<dbReference type="HOGENOM" id="CLU_737677_0_0_1"/>